<gene>
    <name evidence="2" type="ORF">V2J85_29250</name>
</gene>
<proteinExistence type="predicted"/>
<evidence type="ECO:0000256" key="1">
    <source>
        <dbReference type="SAM" id="MobiDB-lite"/>
    </source>
</evidence>
<dbReference type="RefSeq" id="WP_330823202.1">
    <property type="nucleotide sequence ID" value="NZ_JAZBJP010000025.1"/>
</dbReference>
<dbReference type="Proteomes" id="UP001307760">
    <property type="component" value="Unassembled WGS sequence"/>
</dbReference>
<accession>A0ABU7NX17</accession>
<sequence>MSTQMSIGKQNVESPPLTLAELDVWLDEPRRQGGVVVLRAATGSNAGAVLEALRRRVSGAVFVDCLHLTAEEVAVRVLISLGVAPEDAHKRRPSLWDAQGLITTTAAGPTSVGPSASRTTPNYAA</sequence>
<reference evidence="2 3" key="1">
    <citation type="submission" date="2023-12" db="EMBL/GenBank/DDBJ databases">
        <title>30 novel species of actinomycetes from the DSMZ collection.</title>
        <authorList>
            <person name="Nouioui I."/>
        </authorList>
    </citation>
    <scope>NUCLEOTIDE SEQUENCE [LARGE SCALE GENOMIC DNA]</scope>
    <source>
        <strain evidence="2 3">DSM 41528</strain>
    </source>
</reference>
<evidence type="ECO:0000313" key="3">
    <source>
        <dbReference type="Proteomes" id="UP001307760"/>
    </source>
</evidence>
<organism evidence="2 3">
    <name type="scientific">Streptomyces bugieae</name>
    <dbReference type="NCBI Taxonomy" id="3098223"/>
    <lineage>
        <taxon>Bacteria</taxon>
        <taxon>Bacillati</taxon>
        <taxon>Actinomycetota</taxon>
        <taxon>Actinomycetes</taxon>
        <taxon>Kitasatosporales</taxon>
        <taxon>Streptomycetaceae</taxon>
        <taxon>Streptomyces</taxon>
    </lineage>
</organism>
<evidence type="ECO:0000313" key="2">
    <source>
        <dbReference type="EMBL" id="MEE4423388.1"/>
    </source>
</evidence>
<protein>
    <submittedName>
        <fullName evidence="2">Uncharacterized protein</fullName>
    </submittedName>
</protein>
<feature type="region of interest" description="Disordered" evidence="1">
    <location>
        <begin position="105"/>
        <end position="125"/>
    </location>
</feature>
<name>A0ABU7NX17_9ACTN</name>
<keyword evidence="3" id="KW-1185">Reference proteome</keyword>
<dbReference type="EMBL" id="JAZBJP010000025">
    <property type="protein sequence ID" value="MEE4423388.1"/>
    <property type="molecule type" value="Genomic_DNA"/>
</dbReference>
<comment type="caution">
    <text evidence="2">The sequence shown here is derived from an EMBL/GenBank/DDBJ whole genome shotgun (WGS) entry which is preliminary data.</text>
</comment>